<sequence>MGKLAKPQRSNKQKKIKAVDPFYHGSRKESLTQGLNQKPKQLEQEVPKKLKYLGFSIEGVRAGKVGKKSVIKFQHHPDGPRQYTKIFNTPLGAKPDKMQGRTNGQECPPKKPAVIQKGKLKVTEEAYHSYIDNLGPRRPYKENFSFEKAPDESYTDFRRRVEEETKSVLLKSEIDNQFDVSDEKQMLMNMKKKGMSDKKKQRLKEKKEKKSAALKEKKMEKKIEFAALQDKVEFGDVVHAPPVLSVRPKKAQVMETDRPGLRMPELKAIFEGTKTVDSLKPTQSSSKALRPERKVGKTVKRKSMTVIQKAIADNQRESAIQAYRLLKKKKA</sequence>
<evidence type="ECO:0000256" key="1">
    <source>
        <dbReference type="SAM" id="MobiDB-lite"/>
    </source>
</evidence>
<dbReference type="GeneID" id="106058200"/>
<dbReference type="PANTHER" id="PTHR21838:SF2">
    <property type="entry name" value="COILED-COIL DOMAIN-CONTAINING PROTEIN 137"/>
    <property type="match status" value="1"/>
</dbReference>
<dbReference type="Proteomes" id="UP001165740">
    <property type="component" value="Chromosome 2"/>
</dbReference>
<dbReference type="OMA" id="HHGVRDP"/>
<gene>
    <name evidence="3" type="primary">LOC106058200</name>
</gene>
<feature type="region of interest" description="Disordered" evidence="1">
    <location>
        <begin position="277"/>
        <end position="301"/>
    </location>
</feature>
<dbReference type="AlphaFoldDB" id="A0A9W2ZIC7"/>
<name>A0A9W2ZIC7_BIOGL</name>
<dbReference type="PANTHER" id="PTHR21838">
    <property type="entry name" value="COILED-COIL DOMAIN-CONTAINING PROTEIN 137"/>
    <property type="match status" value="1"/>
</dbReference>
<dbReference type="GO" id="GO:0005634">
    <property type="term" value="C:nucleus"/>
    <property type="evidence" value="ECO:0007669"/>
    <property type="project" value="TreeGrafter"/>
</dbReference>
<reference evidence="3" key="1">
    <citation type="submission" date="2025-08" db="UniProtKB">
        <authorList>
            <consortium name="RefSeq"/>
        </authorList>
    </citation>
    <scope>IDENTIFICATION</scope>
</reference>
<feature type="region of interest" description="Disordered" evidence="1">
    <location>
        <begin position="192"/>
        <end position="212"/>
    </location>
</feature>
<protein>
    <submittedName>
        <fullName evidence="3">Uncharacterized protein LOC106058200</fullName>
    </submittedName>
</protein>
<proteinExistence type="predicted"/>
<evidence type="ECO:0000313" key="2">
    <source>
        <dbReference type="Proteomes" id="UP001165740"/>
    </source>
</evidence>
<feature type="region of interest" description="Disordered" evidence="1">
    <location>
        <begin position="91"/>
        <end position="111"/>
    </location>
</feature>
<accession>A0A9W2ZIC7</accession>
<feature type="region of interest" description="Disordered" evidence="1">
    <location>
        <begin position="1"/>
        <end position="43"/>
    </location>
</feature>
<organism evidence="2 3">
    <name type="scientific">Biomphalaria glabrata</name>
    <name type="common">Bloodfluke planorb</name>
    <name type="synonym">Freshwater snail</name>
    <dbReference type="NCBI Taxonomy" id="6526"/>
    <lineage>
        <taxon>Eukaryota</taxon>
        <taxon>Metazoa</taxon>
        <taxon>Spiralia</taxon>
        <taxon>Lophotrochozoa</taxon>
        <taxon>Mollusca</taxon>
        <taxon>Gastropoda</taxon>
        <taxon>Heterobranchia</taxon>
        <taxon>Euthyneura</taxon>
        <taxon>Panpulmonata</taxon>
        <taxon>Hygrophila</taxon>
        <taxon>Lymnaeoidea</taxon>
        <taxon>Planorbidae</taxon>
        <taxon>Biomphalaria</taxon>
    </lineage>
</organism>
<keyword evidence="2" id="KW-1185">Reference proteome</keyword>
<dbReference type="RefSeq" id="XP_055874718.1">
    <property type="nucleotide sequence ID" value="XM_056018743.1"/>
</dbReference>
<evidence type="ECO:0000313" key="3">
    <source>
        <dbReference type="RefSeq" id="XP_055874718.1"/>
    </source>
</evidence>
<dbReference type="OrthoDB" id="5876637at2759"/>
<dbReference type="InterPro" id="IPR026680">
    <property type="entry name" value="CCDC137"/>
</dbReference>